<dbReference type="InterPro" id="IPR022761">
    <property type="entry name" value="Fumarate_lyase_N"/>
</dbReference>
<dbReference type="PANTHER" id="PTHR11444">
    <property type="entry name" value="ASPARTATEAMMONIA/ARGININOSUCCINATE/ADENYLOSUCCINATE LYASE"/>
    <property type="match status" value="1"/>
</dbReference>
<dbReference type="GO" id="GO:0006099">
    <property type="term" value="P:tricarboxylic acid cycle"/>
    <property type="evidence" value="ECO:0007669"/>
    <property type="project" value="InterPro"/>
</dbReference>
<dbReference type="Gene3D" id="1.10.40.30">
    <property type="entry name" value="Fumarase/aspartase (C-terminal domain)"/>
    <property type="match status" value="1"/>
</dbReference>
<dbReference type="EC" id="4.2.1.2" evidence="2"/>
<name>A0A9N8VXN3_9GLOM</name>
<dbReference type="GO" id="GO:0006106">
    <property type="term" value="P:fumarate metabolic process"/>
    <property type="evidence" value="ECO:0007669"/>
    <property type="project" value="InterPro"/>
</dbReference>
<dbReference type="InterPro" id="IPR000362">
    <property type="entry name" value="Fumarate_lyase_fam"/>
</dbReference>
<dbReference type="FunFam" id="1.10.40.30:FF:000002">
    <property type="entry name" value="Fumarate hydratase class II"/>
    <property type="match status" value="1"/>
</dbReference>
<dbReference type="InterPro" id="IPR018951">
    <property type="entry name" value="Fumarase_C_C"/>
</dbReference>
<keyword evidence="7" id="KW-1185">Reference proteome</keyword>
<evidence type="ECO:0000256" key="3">
    <source>
        <dbReference type="ARBA" id="ARBA00023239"/>
    </source>
</evidence>
<reference evidence="6" key="1">
    <citation type="submission" date="2021-06" db="EMBL/GenBank/DDBJ databases">
        <authorList>
            <person name="Kallberg Y."/>
            <person name="Tangrot J."/>
            <person name="Rosling A."/>
        </authorList>
    </citation>
    <scope>NUCLEOTIDE SEQUENCE</scope>
    <source>
        <strain evidence="6">AZ414A</strain>
    </source>
</reference>
<dbReference type="PROSITE" id="PS00163">
    <property type="entry name" value="FUMARATE_LYASES"/>
    <property type="match status" value="1"/>
</dbReference>
<dbReference type="AlphaFoldDB" id="A0A9N8VXN3"/>
<dbReference type="PANTHER" id="PTHR11444:SF1">
    <property type="entry name" value="FUMARATE HYDRATASE, MITOCHONDRIAL"/>
    <property type="match status" value="1"/>
</dbReference>
<dbReference type="Pfam" id="PF00206">
    <property type="entry name" value="Lyase_1"/>
    <property type="match status" value="1"/>
</dbReference>
<dbReference type="GO" id="GO:0004333">
    <property type="term" value="F:fumarate hydratase activity"/>
    <property type="evidence" value="ECO:0007669"/>
    <property type="project" value="UniProtKB-EC"/>
</dbReference>
<feature type="domain" description="Fumarase C C-terminal" evidence="5">
    <location>
        <begin position="384"/>
        <end position="436"/>
    </location>
</feature>
<dbReference type="InterPro" id="IPR005677">
    <property type="entry name" value="Fum_hydII"/>
</dbReference>
<sequence>MSSIQDKHRIEKDTLGEVQVPADRYWGAQTQRSLQNFNIGGPTERMPEPLIKAFCIIKKAAATVNMTYGLDQKIGNSIIQAADEAIEGKLSDHFPLVVWQTDPVHPNDHVNMSQSSNDTFPTAMHVSASIEINKRLIPALTNLRDALAEKSKEFANIIKIGRTHLQDATPLSLGSEFSGYVQQLTFGIERIQGTLPRLYYLAQGGTAVGTGLNTKPGFDVNIANEISKITGLPFKTAPNKFEALAAHDAIVEVSGALNTVAVSLMKIGNDIRLLGSGPRCGLGELVLPENEPGSSIMPGKVNPTQAEAMTMVAAQVMGNHTTISIAGSNGHFELNVFKPVLIKNLLHSIRIMADACESFRSRCVVGIKANETRINALMNKSLMLVTALNPYIGYDKAAAVAKNAHKNNLTLKESALQLGALTESQFDEWVKPLEMLVVPSSEIMKHVELSETPVGAATQVSPISDSESYKESQKSFDANELNLHCQILAPYTISSWMLNANFNWFHDTFDNFIVTISNYVEFLHQQRDITTANHTSEIPVRSIDQAMTIKVHNRNIRITPVNKVKYYLKQFLINLPVWKSVDIEEYLPNDLVTEANEIICVTDQECITSRAYLMHFPSKLEKNKWIINKLQADAPRYHTRVMRINYLHTYDLLLPKAKPHSLQVIYRMLTGDTSLTKITNEVKIDERVKIALDLDDPEITINLRKHNNGRSSKYNIFWEIAVQFLEGKIADAVTAIDEFRHNSIVHLATAISVNDLLYQIEYKCLPETTIPCAQWLQVQFWSKDPTRLNSLQFIIGEPRFSVAAVERGKKVVVSRGITFEVTDHNYTKTGIIPSVIMIYSISESVIADDLNKFWNALKNTSCDNKFLKLSEDTRFLGKNVDLSLYSFVNVIAIWKMLSKIDKLRITGNPVNWGSHNTVYANMEIERDQRVLARTLSEENKRGNSFESVYEVGIPRHMIVHLHVNLPVEDDDELVVPNDSGHQLDRNGKTPYTLIPVRFASNYVKEKVTLQLEARIRERLLEKTKAGTGSPLLGSSFECIAHRILQNGGNFDVRPLEEYNTENYDDPLAKVDLSQQLLPLYLLKPSARNFTSIEFDYCSK</sequence>
<dbReference type="Proteomes" id="UP000789706">
    <property type="component" value="Unassembled WGS sequence"/>
</dbReference>
<dbReference type="OrthoDB" id="1738025at2759"/>
<dbReference type="Gene3D" id="1.20.200.10">
    <property type="entry name" value="Fumarase/aspartase (Central domain)"/>
    <property type="match status" value="1"/>
</dbReference>
<accession>A0A9N8VXN3</accession>
<dbReference type="FunFam" id="1.20.200.10:FF:000001">
    <property type="entry name" value="Fumarate hydratase, mitochondrial"/>
    <property type="match status" value="1"/>
</dbReference>
<dbReference type="GO" id="GO:0006108">
    <property type="term" value="P:malate metabolic process"/>
    <property type="evidence" value="ECO:0007669"/>
    <property type="project" value="TreeGrafter"/>
</dbReference>
<evidence type="ECO:0000313" key="6">
    <source>
        <dbReference type="EMBL" id="CAG8469987.1"/>
    </source>
</evidence>
<dbReference type="InterPro" id="IPR020557">
    <property type="entry name" value="Fumarate_lyase_CS"/>
</dbReference>
<comment type="caution">
    <text evidence="6">The sequence shown here is derived from an EMBL/GenBank/DDBJ whole genome shotgun (WGS) entry which is preliminary data.</text>
</comment>
<evidence type="ECO:0000313" key="7">
    <source>
        <dbReference type="Proteomes" id="UP000789706"/>
    </source>
</evidence>
<protein>
    <recommendedName>
        <fullName evidence="2">fumarate hydratase</fullName>
        <ecNumber evidence="2">4.2.1.2</ecNumber>
    </recommendedName>
</protein>
<dbReference type="Gene3D" id="1.10.275.10">
    <property type="entry name" value="Fumarase/aspartase (N-terminal domain)"/>
    <property type="match status" value="1"/>
</dbReference>
<dbReference type="PRINTS" id="PR00149">
    <property type="entry name" value="FUMRATELYASE"/>
</dbReference>
<dbReference type="Pfam" id="PF10415">
    <property type="entry name" value="FumaraseC_C"/>
    <property type="match status" value="1"/>
</dbReference>
<evidence type="ECO:0000259" key="5">
    <source>
        <dbReference type="Pfam" id="PF10415"/>
    </source>
</evidence>
<feature type="domain" description="Fumarate lyase N-terminal" evidence="4">
    <location>
        <begin position="16"/>
        <end position="318"/>
    </location>
</feature>
<proteinExistence type="inferred from homology"/>
<gene>
    <name evidence="6" type="ORF">DEBURN_LOCUS3112</name>
</gene>
<dbReference type="SUPFAM" id="SSF48557">
    <property type="entry name" value="L-aspartase-like"/>
    <property type="match status" value="1"/>
</dbReference>
<dbReference type="HAMAP" id="MF_00743">
    <property type="entry name" value="FumaraseC"/>
    <property type="match status" value="1"/>
</dbReference>
<evidence type="ECO:0000256" key="2">
    <source>
        <dbReference type="ARBA" id="ARBA00012921"/>
    </source>
</evidence>
<organism evidence="6 7">
    <name type="scientific">Diversispora eburnea</name>
    <dbReference type="NCBI Taxonomy" id="1213867"/>
    <lineage>
        <taxon>Eukaryota</taxon>
        <taxon>Fungi</taxon>
        <taxon>Fungi incertae sedis</taxon>
        <taxon>Mucoromycota</taxon>
        <taxon>Glomeromycotina</taxon>
        <taxon>Glomeromycetes</taxon>
        <taxon>Diversisporales</taxon>
        <taxon>Diversisporaceae</taxon>
        <taxon>Diversispora</taxon>
    </lineage>
</organism>
<comment type="similarity">
    <text evidence="1">Belongs to the class-II fumarase/aspartase family. Fumarase subfamily.</text>
</comment>
<evidence type="ECO:0000256" key="1">
    <source>
        <dbReference type="ARBA" id="ARBA00009084"/>
    </source>
</evidence>
<dbReference type="InterPro" id="IPR024083">
    <property type="entry name" value="Fumarase/histidase_N"/>
</dbReference>
<keyword evidence="3" id="KW-0456">Lyase</keyword>
<dbReference type="EMBL" id="CAJVPK010000188">
    <property type="protein sequence ID" value="CAG8469987.1"/>
    <property type="molecule type" value="Genomic_DNA"/>
</dbReference>
<dbReference type="CDD" id="cd01362">
    <property type="entry name" value="Fumarase_classII"/>
    <property type="match status" value="1"/>
</dbReference>
<evidence type="ECO:0000259" key="4">
    <source>
        <dbReference type="Pfam" id="PF00206"/>
    </source>
</evidence>
<dbReference type="InterPro" id="IPR008948">
    <property type="entry name" value="L-Aspartase-like"/>
</dbReference>
<dbReference type="GO" id="GO:0005739">
    <property type="term" value="C:mitochondrion"/>
    <property type="evidence" value="ECO:0007669"/>
    <property type="project" value="TreeGrafter"/>
</dbReference>